<dbReference type="KEGG" id="gbi:PG2T_15245"/>
<accession>A0A1B1YX22</accession>
<dbReference type="GO" id="GO:0005829">
    <property type="term" value="C:cytosol"/>
    <property type="evidence" value="ECO:0007669"/>
    <property type="project" value="TreeGrafter"/>
</dbReference>
<dbReference type="Proteomes" id="UP000092952">
    <property type="component" value="Chromosome"/>
</dbReference>
<dbReference type="InterPro" id="IPR050766">
    <property type="entry name" value="Bact_Lucif_Oxidored"/>
</dbReference>
<keyword evidence="3" id="KW-1185">Reference proteome</keyword>
<evidence type="ECO:0000313" key="2">
    <source>
        <dbReference type="EMBL" id="ANX05405.1"/>
    </source>
</evidence>
<gene>
    <name evidence="2" type="ORF">PG2T_15245</name>
</gene>
<sequence>MAALRFGVYCEMQSAPDKSHPELAWEVFRLIEHADALGYDVYSLIEHHFFPTFGISANPLGLFTAVAQRTQLIRLRTLCHTLPLHNPLILAGEIAMADILTGGRLEVGVGRGHAWLYPPAGIPFDESRGRYEEALELLRLAWSGERFSFHGRYTHVDDVQVVPRPLQQPYPPIYMTGTSGAAFRIAARHGWRICSGGPAPIEVFADGFKTYREACVEFATQPHVGYVRAVFLADDENTAHREARDAIMKFFEYNVRPHDSLLDPALQEPLKAAGYAFYASDALQSMKKLSYDDILARDMVYVGTPEQVARRLGELHDQWKFDEFSIVSHYGGIAPHQAYRNQELFARRVIPALR</sequence>
<dbReference type="RefSeq" id="WP_068807435.1">
    <property type="nucleotide sequence ID" value="NZ_CP014671.1"/>
</dbReference>
<proteinExistence type="predicted"/>
<dbReference type="SUPFAM" id="SSF51679">
    <property type="entry name" value="Bacterial luciferase-like"/>
    <property type="match status" value="1"/>
</dbReference>
<dbReference type="STRING" id="1810504.PG2T_15245"/>
<dbReference type="OrthoDB" id="7903015at2"/>
<feature type="domain" description="Luciferase-like" evidence="1">
    <location>
        <begin position="5"/>
        <end position="317"/>
    </location>
</feature>
<dbReference type="InterPro" id="IPR011251">
    <property type="entry name" value="Luciferase-like_dom"/>
</dbReference>
<dbReference type="PANTHER" id="PTHR30137:SF6">
    <property type="entry name" value="LUCIFERASE-LIKE MONOOXYGENASE"/>
    <property type="match status" value="1"/>
</dbReference>
<evidence type="ECO:0000313" key="3">
    <source>
        <dbReference type="Proteomes" id="UP000092952"/>
    </source>
</evidence>
<reference evidence="3" key="1">
    <citation type="submission" date="2016-03" db="EMBL/GenBank/DDBJ databases">
        <title>Complete genome sequence of Solimmundus cernigliae, representing a novel lineage of polycyclic aromatic hydrocarbon degraders within the Gammaproteobacteria.</title>
        <authorList>
            <person name="Singleton D.R."/>
            <person name="Dickey A.N."/>
            <person name="Scholl E.H."/>
            <person name="Wright F.A."/>
            <person name="Aitken M.D."/>
        </authorList>
    </citation>
    <scope>NUCLEOTIDE SEQUENCE [LARGE SCALE GENOMIC DNA]</scope>
    <source>
        <strain evidence="3">TR3.2</strain>
    </source>
</reference>
<dbReference type="InterPro" id="IPR036661">
    <property type="entry name" value="Luciferase-like_sf"/>
</dbReference>
<organism evidence="2 3">
    <name type="scientific">Immundisolibacter cernigliae</name>
    <dbReference type="NCBI Taxonomy" id="1810504"/>
    <lineage>
        <taxon>Bacteria</taxon>
        <taxon>Pseudomonadati</taxon>
        <taxon>Pseudomonadota</taxon>
        <taxon>Gammaproteobacteria</taxon>
        <taxon>Immundisolibacterales</taxon>
        <taxon>Immundisolibacteraceae</taxon>
        <taxon>Immundisolibacter</taxon>
    </lineage>
</organism>
<evidence type="ECO:0000259" key="1">
    <source>
        <dbReference type="Pfam" id="PF00296"/>
    </source>
</evidence>
<dbReference type="EMBL" id="CP014671">
    <property type="protein sequence ID" value="ANX05405.1"/>
    <property type="molecule type" value="Genomic_DNA"/>
</dbReference>
<dbReference type="Gene3D" id="3.20.20.30">
    <property type="entry name" value="Luciferase-like domain"/>
    <property type="match status" value="1"/>
</dbReference>
<protein>
    <recommendedName>
        <fullName evidence="1">Luciferase-like domain-containing protein</fullName>
    </recommendedName>
</protein>
<dbReference type="AlphaFoldDB" id="A0A1B1YX22"/>
<dbReference type="GO" id="GO:0016705">
    <property type="term" value="F:oxidoreductase activity, acting on paired donors, with incorporation or reduction of molecular oxygen"/>
    <property type="evidence" value="ECO:0007669"/>
    <property type="project" value="InterPro"/>
</dbReference>
<name>A0A1B1YX22_9GAMM</name>
<dbReference type="PANTHER" id="PTHR30137">
    <property type="entry name" value="LUCIFERASE-LIKE MONOOXYGENASE"/>
    <property type="match status" value="1"/>
</dbReference>
<dbReference type="Pfam" id="PF00296">
    <property type="entry name" value="Bac_luciferase"/>
    <property type="match status" value="1"/>
</dbReference>
<dbReference type="InParanoid" id="A0A1B1YX22"/>